<sequence>MPIVKVDMGEIYYECEGEGNPIVFIHPAGMGLKTFHFQKKLLQEHMKVITFDLRGNGRSFNWGEDASVQKLAKDIHTLLAELEIDSAIICGYSNGGLPAQEFSLQYPEMVRGLILIGGFADSTTPFFKSFFSGGLGLIKTGAYPVIAEGLGAAHYKVRKELSEYMKLSDPITVKMMYGEMKNYSCADRLDEFSMPLLLIYGSADLHILGHHKPYLQFVKDLKIAEISPAAHQIPVTAYHEVNAIILQFMRSLQEDSFM</sequence>
<dbReference type="SUPFAM" id="SSF53474">
    <property type="entry name" value="alpha/beta-Hydrolases"/>
    <property type="match status" value="1"/>
</dbReference>
<dbReference type="Pfam" id="PF00561">
    <property type="entry name" value="Abhydrolase_1"/>
    <property type="match status" value="1"/>
</dbReference>
<feature type="domain" description="AB hydrolase-1" evidence="2">
    <location>
        <begin position="20"/>
        <end position="123"/>
    </location>
</feature>
<accession>A0A7X2IYS3</accession>
<dbReference type="EMBL" id="WKKI01000006">
    <property type="protein sequence ID" value="MRX71623.1"/>
    <property type="molecule type" value="Genomic_DNA"/>
</dbReference>
<dbReference type="Gene3D" id="3.40.50.1820">
    <property type="entry name" value="alpha/beta hydrolase"/>
    <property type="match status" value="1"/>
</dbReference>
<dbReference type="RefSeq" id="WP_154306760.1">
    <property type="nucleotide sequence ID" value="NZ_WKKI01000006.1"/>
</dbReference>
<dbReference type="OrthoDB" id="9805423at2"/>
<comment type="caution">
    <text evidence="3">The sequence shown here is derived from an EMBL/GenBank/DDBJ whole genome shotgun (WGS) entry which is preliminary data.</text>
</comment>
<keyword evidence="4" id="KW-1185">Reference proteome</keyword>
<evidence type="ECO:0000313" key="4">
    <source>
        <dbReference type="Proteomes" id="UP000448867"/>
    </source>
</evidence>
<dbReference type="InterPro" id="IPR029058">
    <property type="entry name" value="AB_hydrolase_fold"/>
</dbReference>
<dbReference type="Proteomes" id="UP000448867">
    <property type="component" value="Unassembled WGS sequence"/>
</dbReference>
<reference evidence="3 4" key="1">
    <citation type="submission" date="2019-11" db="EMBL/GenBank/DDBJ databases">
        <title>Bacillus lacus genome.</title>
        <authorList>
            <person name="Allen C.J."/>
            <person name="Newman J.D."/>
        </authorList>
    </citation>
    <scope>NUCLEOTIDE SEQUENCE [LARGE SCALE GENOMIC DNA]</scope>
    <source>
        <strain evidence="3 4">KCTC 33946</strain>
    </source>
</reference>
<evidence type="ECO:0000313" key="3">
    <source>
        <dbReference type="EMBL" id="MRX71623.1"/>
    </source>
</evidence>
<evidence type="ECO:0000259" key="2">
    <source>
        <dbReference type="Pfam" id="PF00561"/>
    </source>
</evidence>
<gene>
    <name evidence="3" type="ORF">GJU40_05460</name>
</gene>
<dbReference type="AlphaFoldDB" id="A0A7X2IYS3"/>
<evidence type="ECO:0000256" key="1">
    <source>
        <dbReference type="ARBA" id="ARBA00022801"/>
    </source>
</evidence>
<dbReference type="InterPro" id="IPR000073">
    <property type="entry name" value="AB_hydrolase_1"/>
</dbReference>
<dbReference type="PANTHER" id="PTHR43798:SF31">
    <property type="entry name" value="AB HYDROLASE SUPERFAMILY PROTEIN YCLE"/>
    <property type="match status" value="1"/>
</dbReference>
<dbReference type="InterPro" id="IPR050266">
    <property type="entry name" value="AB_hydrolase_sf"/>
</dbReference>
<dbReference type="PANTHER" id="PTHR43798">
    <property type="entry name" value="MONOACYLGLYCEROL LIPASE"/>
    <property type="match status" value="1"/>
</dbReference>
<dbReference type="GO" id="GO:0016787">
    <property type="term" value="F:hydrolase activity"/>
    <property type="evidence" value="ECO:0007669"/>
    <property type="project" value="UniProtKB-KW"/>
</dbReference>
<keyword evidence="1 3" id="KW-0378">Hydrolase</keyword>
<organism evidence="3 4">
    <name type="scientific">Metabacillus lacus</name>
    <dbReference type="NCBI Taxonomy" id="1983721"/>
    <lineage>
        <taxon>Bacteria</taxon>
        <taxon>Bacillati</taxon>
        <taxon>Bacillota</taxon>
        <taxon>Bacilli</taxon>
        <taxon>Bacillales</taxon>
        <taxon>Bacillaceae</taxon>
        <taxon>Metabacillus</taxon>
    </lineage>
</organism>
<name>A0A7X2IYS3_9BACI</name>
<dbReference type="GO" id="GO:0016020">
    <property type="term" value="C:membrane"/>
    <property type="evidence" value="ECO:0007669"/>
    <property type="project" value="TreeGrafter"/>
</dbReference>
<proteinExistence type="predicted"/>
<protein>
    <submittedName>
        <fullName evidence="3">Alpha/beta fold hydrolase</fullName>
    </submittedName>
</protein>